<proteinExistence type="predicted"/>
<dbReference type="Pfam" id="PF00144">
    <property type="entry name" value="Beta-lactamase"/>
    <property type="match status" value="1"/>
</dbReference>
<evidence type="ECO:0000256" key="3">
    <source>
        <dbReference type="SAM" id="MobiDB-lite"/>
    </source>
</evidence>
<dbReference type="PANTHER" id="PTHR46825">
    <property type="entry name" value="D-ALANYL-D-ALANINE-CARBOXYPEPTIDASE/ENDOPEPTIDASE AMPH"/>
    <property type="match status" value="1"/>
</dbReference>
<evidence type="ECO:0000256" key="1">
    <source>
        <dbReference type="ARBA" id="ARBA00004370"/>
    </source>
</evidence>
<feature type="domain" description="Beta-lactamase-related" evidence="4">
    <location>
        <begin position="73"/>
        <end position="363"/>
    </location>
</feature>
<protein>
    <submittedName>
        <fullName evidence="5">Beta-lactamase family protein</fullName>
    </submittedName>
</protein>
<dbReference type="Proteomes" id="UP000774130">
    <property type="component" value="Unassembled WGS sequence"/>
</dbReference>
<reference evidence="5 6" key="1">
    <citation type="submission" date="2021-06" db="EMBL/GenBank/DDBJ databases">
        <title>Enterococcus alishanensis sp. nov., a novel lactic acid bacterium isolated from fresh coffee beans.</title>
        <authorList>
            <person name="Chen Y.-S."/>
        </authorList>
    </citation>
    <scope>NUCLEOTIDE SEQUENCE [LARGE SCALE GENOMIC DNA]</scope>
    <source>
        <strain evidence="5 6">ALS3</strain>
    </source>
</reference>
<evidence type="ECO:0000313" key="5">
    <source>
        <dbReference type="EMBL" id="MBV7392333.1"/>
    </source>
</evidence>
<accession>A0ABS6THG0</accession>
<feature type="region of interest" description="Disordered" evidence="3">
    <location>
        <begin position="35"/>
        <end position="58"/>
    </location>
</feature>
<comment type="subcellular location">
    <subcellularLocation>
        <location evidence="1">Membrane</location>
    </subcellularLocation>
</comment>
<dbReference type="InterPro" id="IPR001466">
    <property type="entry name" value="Beta-lactam-related"/>
</dbReference>
<evidence type="ECO:0000256" key="2">
    <source>
        <dbReference type="ARBA" id="ARBA00023136"/>
    </source>
</evidence>
<keyword evidence="2" id="KW-0472">Membrane</keyword>
<dbReference type="PANTHER" id="PTHR46825:SF11">
    <property type="entry name" value="PENICILLIN-BINDING PROTEIN 4"/>
    <property type="match status" value="1"/>
</dbReference>
<sequence>MRGIKIFLTTLTLLGMILLAGMFFAYHPKKEVTLAKTEQTEEKKSEPKSEVVEKKEKDNTIAAVDKAPELSDYLTQQHFSGTVLVVKNNQVLLSKSFDLANRETREENTVADGYYIGSAQKAIVATALLQLEEAGKLKITDPIGKYIPDFPNGDKITLKNLLNHTSGINGRSEGSLAVTPQQVVSEIAAKGIKEEPGNWSYTDSNYALVGYIVQVVSQMDLKTYIQEHIFDKAKMQHAGFGEAPRDLPAPVTSYRVKDGQYDQQVMPDMSQLFGAGDMFMTATDLYLFDQALMKGTLIDEKERTEMLTSGSSSTYGAGFYAEPTKYTSHGVIGGFNTMNSISRDGKIYVVLLGNTNQTDLGAVNNHLFELLSENR</sequence>
<evidence type="ECO:0000259" key="4">
    <source>
        <dbReference type="Pfam" id="PF00144"/>
    </source>
</evidence>
<dbReference type="InterPro" id="IPR050491">
    <property type="entry name" value="AmpC-like"/>
</dbReference>
<organism evidence="5 6">
    <name type="scientific">Enterococcus alishanensis</name>
    <dbReference type="NCBI Taxonomy" id="1303817"/>
    <lineage>
        <taxon>Bacteria</taxon>
        <taxon>Bacillati</taxon>
        <taxon>Bacillota</taxon>
        <taxon>Bacilli</taxon>
        <taxon>Lactobacillales</taxon>
        <taxon>Enterococcaceae</taxon>
        <taxon>Enterococcus</taxon>
    </lineage>
</organism>
<dbReference type="EMBL" id="JAHUZB010000010">
    <property type="protein sequence ID" value="MBV7392333.1"/>
    <property type="molecule type" value="Genomic_DNA"/>
</dbReference>
<dbReference type="RefSeq" id="WP_218327544.1">
    <property type="nucleotide sequence ID" value="NZ_JAHUZB010000010.1"/>
</dbReference>
<comment type="caution">
    <text evidence="5">The sequence shown here is derived from an EMBL/GenBank/DDBJ whole genome shotgun (WGS) entry which is preliminary data.</text>
</comment>
<keyword evidence="6" id="KW-1185">Reference proteome</keyword>
<gene>
    <name evidence="5" type="ORF">KUA55_16745</name>
</gene>
<name>A0ABS6THG0_9ENTE</name>
<evidence type="ECO:0000313" key="6">
    <source>
        <dbReference type="Proteomes" id="UP000774130"/>
    </source>
</evidence>